<feature type="transmembrane region" description="Helical" evidence="1">
    <location>
        <begin position="76"/>
        <end position="100"/>
    </location>
</feature>
<dbReference type="EMBL" id="CP059154">
    <property type="protein sequence ID" value="QLK25050.1"/>
    <property type="molecule type" value="Genomic_DNA"/>
</dbReference>
<sequence length="357" mass="39470">MSSDPDPVSRPADTMRERVGETRVKIWFLISANRWLVTGVILATTYVLLLVLHAFGPSTPWKLVSTNGIASLFGSMVIAVVTSVTLVLSISQFVLAGEIGPLGEQRERMRNETEFREEVEDAAGIGVSPVEPARFLQTLIETAETRARSLNNAVTSGPESAQFDEIAAFTEGLIDHSQIINDDLAGADFGSFDTLLPVLNYNYSWKIFTARTLRDKYDESLSDDAAAAFDDLIESLRFFGPAREHFKTLYVQWEIINISRGVLYGAMPALAVAGYMMLEFDAAKITGSVFGISTAYLTVSALYVLTLSPFAVLLAYLLRVLTVMKRTLAIGPFILRETEQLEAVRYEESSEVEPKQR</sequence>
<organism evidence="2 3">
    <name type="scientific">Natrinema zhouii</name>
    <dbReference type="NCBI Taxonomy" id="1710539"/>
    <lineage>
        <taxon>Archaea</taxon>
        <taxon>Methanobacteriati</taxon>
        <taxon>Methanobacteriota</taxon>
        <taxon>Stenosarchaea group</taxon>
        <taxon>Halobacteria</taxon>
        <taxon>Halobacteriales</taxon>
        <taxon>Natrialbaceae</taxon>
        <taxon>Natrinema</taxon>
    </lineage>
</organism>
<protein>
    <recommendedName>
        <fullName evidence="4">DUF4239 domain-containing protein</fullName>
    </recommendedName>
</protein>
<dbReference type="OrthoDB" id="202254at2157"/>
<name>A0A7D6CPH2_9EURY</name>
<proteinExistence type="predicted"/>
<evidence type="ECO:0000313" key="2">
    <source>
        <dbReference type="EMBL" id="QLK25050.1"/>
    </source>
</evidence>
<reference evidence="2 3" key="1">
    <citation type="submission" date="2020-07" db="EMBL/GenBank/DDBJ databases">
        <title>Natrinema (YPL30) sp. nov. and Haloterrigena xxxxxx (YPL8) sp. nov., isolated from a salt mine.</title>
        <authorList>
            <person name="Cui H."/>
        </authorList>
    </citation>
    <scope>NUCLEOTIDE SEQUENCE [LARGE SCALE GENOMIC DNA]</scope>
    <source>
        <strain evidence="2 3">YPL13</strain>
    </source>
</reference>
<feature type="transmembrane region" description="Helical" evidence="1">
    <location>
        <begin position="261"/>
        <end position="278"/>
    </location>
</feature>
<accession>A0A7D6CPH2</accession>
<keyword evidence="1" id="KW-1133">Transmembrane helix</keyword>
<keyword evidence="3" id="KW-1185">Reference proteome</keyword>
<keyword evidence="1" id="KW-0472">Membrane</keyword>
<evidence type="ECO:0008006" key="4">
    <source>
        <dbReference type="Google" id="ProtNLM"/>
    </source>
</evidence>
<dbReference type="InterPro" id="IPR058278">
    <property type="entry name" value="DUF7972"/>
</dbReference>
<evidence type="ECO:0000313" key="3">
    <source>
        <dbReference type="Proteomes" id="UP000510869"/>
    </source>
</evidence>
<gene>
    <name evidence="2" type="ORF">HYG81_13160</name>
</gene>
<dbReference type="RefSeq" id="WP_180840241.1">
    <property type="nucleotide sequence ID" value="NZ_CP059154.1"/>
</dbReference>
<evidence type="ECO:0000256" key="1">
    <source>
        <dbReference type="SAM" id="Phobius"/>
    </source>
</evidence>
<dbReference type="GeneID" id="56144171"/>
<keyword evidence="1" id="KW-0812">Transmembrane</keyword>
<dbReference type="Pfam" id="PF25927">
    <property type="entry name" value="DUF7972"/>
    <property type="match status" value="1"/>
</dbReference>
<feature type="transmembrane region" description="Helical" evidence="1">
    <location>
        <begin position="290"/>
        <end position="318"/>
    </location>
</feature>
<feature type="transmembrane region" description="Helical" evidence="1">
    <location>
        <begin position="35"/>
        <end position="56"/>
    </location>
</feature>
<dbReference type="Proteomes" id="UP000510869">
    <property type="component" value="Chromosome"/>
</dbReference>
<dbReference type="KEGG" id="nay:HYG81_13160"/>
<dbReference type="AlphaFoldDB" id="A0A7D6CPH2"/>